<organism evidence="2 3">
    <name type="scientific">Acinetobacter pecorum</name>
    <dbReference type="NCBI Taxonomy" id="2762215"/>
    <lineage>
        <taxon>Bacteria</taxon>
        <taxon>Pseudomonadati</taxon>
        <taxon>Pseudomonadota</taxon>
        <taxon>Gammaproteobacteria</taxon>
        <taxon>Moraxellales</taxon>
        <taxon>Moraxellaceae</taxon>
        <taxon>Acinetobacter</taxon>
    </lineage>
</organism>
<accession>A0ABR8VWS0</accession>
<protein>
    <submittedName>
        <fullName evidence="2">Sulfurtransferase TusA family protein</fullName>
    </submittedName>
</protein>
<gene>
    <name evidence="2" type="ORF">H9629_05830</name>
</gene>
<reference evidence="2 3" key="1">
    <citation type="submission" date="2020-08" db="EMBL/GenBank/DDBJ databases">
        <title>A Genomic Blueprint of the Chicken Gut Microbiome.</title>
        <authorList>
            <person name="Gilroy R."/>
            <person name="Ravi A."/>
            <person name="Getino M."/>
            <person name="Pursley I."/>
            <person name="Horton D.L."/>
            <person name="Alikhan N.-F."/>
            <person name="Baker D."/>
            <person name="Gharbi K."/>
            <person name="Hall N."/>
            <person name="Watson M."/>
            <person name="Adriaenssens E.M."/>
            <person name="Foster-Nyarko E."/>
            <person name="Jarju S."/>
            <person name="Secka A."/>
            <person name="Antonio M."/>
            <person name="Oren A."/>
            <person name="Chaudhuri R."/>
            <person name="La Ragione R.M."/>
            <person name="Hildebrand F."/>
            <person name="Pallen M.J."/>
        </authorList>
    </citation>
    <scope>NUCLEOTIDE SEQUENCE [LARGE SCALE GENOMIC DNA]</scope>
    <source>
        <strain evidence="2 3">Sa1BUA6</strain>
    </source>
</reference>
<evidence type="ECO:0000313" key="3">
    <source>
        <dbReference type="Proteomes" id="UP000621930"/>
    </source>
</evidence>
<dbReference type="InterPro" id="IPR001455">
    <property type="entry name" value="TusA-like"/>
</dbReference>
<dbReference type="Proteomes" id="UP000621930">
    <property type="component" value="Unassembled WGS sequence"/>
</dbReference>
<dbReference type="InterPro" id="IPR036868">
    <property type="entry name" value="TusA-like_sf"/>
</dbReference>
<dbReference type="Gene3D" id="3.30.110.40">
    <property type="entry name" value="TusA-like domain"/>
    <property type="match status" value="1"/>
</dbReference>
<feature type="domain" description="UPF0033" evidence="1">
    <location>
        <begin position="11"/>
        <end position="76"/>
    </location>
</feature>
<name>A0ABR8VWS0_9GAMM</name>
<dbReference type="EMBL" id="JACSPT010000005">
    <property type="protein sequence ID" value="MBD8008856.1"/>
    <property type="molecule type" value="Genomic_DNA"/>
</dbReference>
<dbReference type="CDD" id="cd00291">
    <property type="entry name" value="SirA_YedF_YeeD"/>
    <property type="match status" value="1"/>
</dbReference>
<dbReference type="Pfam" id="PF01206">
    <property type="entry name" value="TusA"/>
    <property type="match status" value="1"/>
</dbReference>
<sequence>MFEDSAHFNLIDAMGKPCPMPLLMLKRALKAGKHTTFLLKSSDPHSQIDISRYCQLHQLKLEFKKISDTEFHYLIES</sequence>
<keyword evidence="3" id="KW-1185">Reference proteome</keyword>
<dbReference type="SUPFAM" id="SSF64307">
    <property type="entry name" value="SirA-like"/>
    <property type="match status" value="1"/>
</dbReference>
<evidence type="ECO:0000313" key="2">
    <source>
        <dbReference type="EMBL" id="MBD8008856.1"/>
    </source>
</evidence>
<comment type="caution">
    <text evidence="2">The sequence shown here is derived from an EMBL/GenBank/DDBJ whole genome shotgun (WGS) entry which is preliminary data.</text>
</comment>
<dbReference type="RefSeq" id="WP_064095850.1">
    <property type="nucleotide sequence ID" value="NZ_JACSPT010000005.1"/>
</dbReference>
<proteinExistence type="predicted"/>
<evidence type="ECO:0000259" key="1">
    <source>
        <dbReference type="Pfam" id="PF01206"/>
    </source>
</evidence>